<dbReference type="Pfam" id="PF01966">
    <property type="entry name" value="HD"/>
    <property type="match status" value="1"/>
</dbReference>
<dbReference type="RefSeq" id="WP_203759844.1">
    <property type="nucleotide sequence ID" value="NZ_BAAABO010000004.1"/>
</dbReference>
<name>A0ABQ3XW17_9ACTN</name>
<evidence type="ECO:0000256" key="1">
    <source>
        <dbReference type="ARBA" id="ARBA00022801"/>
    </source>
</evidence>
<keyword evidence="5" id="KW-1185">Reference proteome</keyword>
<reference evidence="4 5" key="1">
    <citation type="submission" date="2021-01" db="EMBL/GenBank/DDBJ databases">
        <title>Whole genome shotgun sequence of Actinoplanes deccanensis NBRC 13994.</title>
        <authorList>
            <person name="Komaki H."/>
            <person name="Tamura T."/>
        </authorList>
    </citation>
    <scope>NUCLEOTIDE SEQUENCE [LARGE SCALE GENOMIC DNA]</scope>
    <source>
        <strain evidence="4 5">NBRC 13994</strain>
    </source>
</reference>
<gene>
    <name evidence="4" type="primary">dgt_1</name>
    <name evidence="4" type="ORF">Ade02nite_05130</name>
</gene>
<dbReference type="InterPro" id="IPR006261">
    <property type="entry name" value="dGTPase"/>
</dbReference>
<dbReference type="InterPro" id="IPR050135">
    <property type="entry name" value="dGTPase-like"/>
</dbReference>
<dbReference type="NCBIfam" id="TIGR01353">
    <property type="entry name" value="dGTP_triPase"/>
    <property type="match status" value="1"/>
</dbReference>
<feature type="domain" description="HD" evidence="3">
    <location>
        <begin position="60"/>
        <end position="240"/>
    </location>
</feature>
<dbReference type="Gene3D" id="1.10.3210.10">
    <property type="entry name" value="Hypothetical protein af1432"/>
    <property type="match status" value="1"/>
</dbReference>
<dbReference type="Proteomes" id="UP000609879">
    <property type="component" value="Unassembled WGS sequence"/>
</dbReference>
<dbReference type="InterPro" id="IPR006674">
    <property type="entry name" value="HD_domain"/>
</dbReference>
<sequence>MDDPRAQRLFGDSLVAPGDLASSPFRVDRDRIVSSPFFARLAGVTQVISPGGAGLLVHNRMTHSLKVAQVARAIADRVDASLADKLGGCDPDVVEAAALAHDLGHPPFGHLGERVLDRLARHRLGLDDGFEGNAQSYRIVTSTEIRGQATIGLNLTNAVRAAILKYPWTRRGRARLMDPPPRGAAPPADDPSGGSLKFGAYSTEANDMLAARAPFAGRVADWQQTVEASVMDTADDIAYAIHDLEDVHRVGVLQQGAVATELMAWQRWGPDTDLTRSGGAIESLRRQLHRKDAWMADDEAFAAAVELVRAELVDGLLARPFDGSLEAEARVAAFSATWTRRLVESCETIADPAVRSGHVQLATAQWHEVQILKFVQNRFVLARPDLALHQRGQGRLLASLVEALTAWLEDPDEEQRIPRRLQDLVELADAELPGDTPGRLRRARGRAVIDFVAGLTDQQAVGLMEALGGRSRQLWTDAFVL</sequence>
<protein>
    <submittedName>
        <fullName evidence="4">DGTPase</fullName>
    </submittedName>
</protein>
<comment type="caution">
    <text evidence="4">The sequence shown here is derived from an EMBL/GenBank/DDBJ whole genome shotgun (WGS) entry which is preliminary data.</text>
</comment>
<dbReference type="CDD" id="cd00077">
    <property type="entry name" value="HDc"/>
    <property type="match status" value="1"/>
</dbReference>
<feature type="region of interest" description="Disordered" evidence="2">
    <location>
        <begin position="174"/>
        <end position="197"/>
    </location>
</feature>
<dbReference type="SMART" id="SM00471">
    <property type="entry name" value="HDc"/>
    <property type="match status" value="1"/>
</dbReference>
<dbReference type="PANTHER" id="PTHR11373:SF32">
    <property type="entry name" value="DEOXYGUANOSINETRIPHOSPHATE TRIPHOSPHOHYDROLASE"/>
    <property type="match status" value="1"/>
</dbReference>
<keyword evidence="1" id="KW-0378">Hydrolase</keyword>
<evidence type="ECO:0000313" key="4">
    <source>
        <dbReference type="EMBL" id="GID71872.1"/>
    </source>
</evidence>
<dbReference type="PANTHER" id="PTHR11373">
    <property type="entry name" value="DEOXYNUCLEOSIDE TRIPHOSPHATE TRIPHOSPHOHYDROLASE"/>
    <property type="match status" value="1"/>
</dbReference>
<organism evidence="4 5">
    <name type="scientific">Paractinoplanes deccanensis</name>
    <dbReference type="NCBI Taxonomy" id="113561"/>
    <lineage>
        <taxon>Bacteria</taxon>
        <taxon>Bacillati</taxon>
        <taxon>Actinomycetota</taxon>
        <taxon>Actinomycetes</taxon>
        <taxon>Micromonosporales</taxon>
        <taxon>Micromonosporaceae</taxon>
        <taxon>Paractinoplanes</taxon>
    </lineage>
</organism>
<evidence type="ECO:0000313" key="5">
    <source>
        <dbReference type="Proteomes" id="UP000609879"/>
    </source>
</evidence>
<proteinExistence type="predicted"/>
<dbReference type="InterPro" id="IPR003607">
    <property type="entry name" value="HD/PDEase_dom"/>
</dbReference>
<feature type="compositionally biased region" description="Low complexity" evidence="2">
    <location>
        <begin position="185"/>
        <end position="195"/>
    </location>
</feature>
<dbReference type="EMBL" id="BOMI01000006">
    <property type="protein sequence ID" value="GID71872.1"/>
    <property type="molecule type" value="Genomic_DNA"/>
</dbReference>
<dbReference type="SUPFAM" id="SSF109604">
    <property type="entry name" value="HD-domain/PDEase-like"/>
    <property type="match status" value="1"/>
</dbReference>
<evidence type="ECO:0000256" key="2">
    <source>
        <dbReference type="SAM" id="MobiDB-lite"/>
    </source>
</evidence>
<dbReference type="InterPro" id="IPR026875">
    <property type="entry name" value="PHydrolase_assoc_dom"/>
</dbReference>
<accession>A0ABQ3XW17</accession>
<dbReference type="PROSITE" id="PS51831">
    <property type="entry name" value="HD"/>
    <property type="match status" value="1"/>
</dbReference>
<evidence type="ECO:0000259" key="3">
    <source>
        <dbReference type="PROSITE" id="PS51831"/>
    </source>
</evidence>
<dbReference type="Pfam" id="PF13286">
    <property type="entry name" value="HD_assoc"/>
    <property type="match status" value="1"/>
</dbReference>